<dbReference type="SUPFAM" id="SSF51197">
    <property type="entry name" value="Clavaminate synthase-like"/>
    <property type="match status" value="1"/>
</dbReference>
<dbReference type="InterPro" id="IPR042098">
    <property type="entry name" value="TauD-like_sf"/>
</dbReference>
<evidence type="ECO:0000256" key="3">
    <source>
        <dbReference type="ARBA" id="ARBA00022964"/>
    </source>
</evidence>
<dbReference type="Gene3D" id="3.60.130.10">
    <property type="entry name" value="Clavaminate synthase-like"/>
    <property type="match status" value="1"/>
</dbReference>
<keyword evidence="5" id="KW-0408">Iron</keyword>
<dbReference type="Pfam" id="PF02668">
    <property type="entry name" value="TauD"/>
    <property type="match status" value="1"/>
</dbReference>
<keyword evidence="3 7" id="KW-0223">Dioxygenase</keyword>
<dbReference type="InterPro" id="IPR051178">
    <property type="entry name" value="TfdA_dioxygenase"/>
</dbReference>
<protein>
    <submittedName>
        <fullName evidence="7">Alpha-ketoglutarate-dependent taurine dioxygenase</fullName>
        <ecNumber evidence="7">1.14.11.17</ecNumber>
    </submittedName>
</protein>
<evidence type="ECO:0000256" key="5">
    <source>
        <dbReference type="ARBA" id="ARBA00023004"/>
    </source>
</evidence>
<keyword evidence="4 7" id="KW-0560">Oxidoreductase</keyword>
<dbReference type="InterPro" id="IPR003819">
    <property type="entry name" value="TauD/TfdA-like"/>
</dbReference>
<sequence>MFKLKNLHPAFGVEIIGIDLSGALEPNDFAQIELVLEQYSLVLFRNQIFDDDSQVAFSRRFGELEYDHVAYGREQKIRYIGCIGNVDEHGKQMRSNHERVVFSTGNEMWHSDSSFRPVPTRFSISYAYEVTPEGGELEFVSTRSAYARLPDETKEKIADLVGIHDYVYSRSKVGPNAVTPSHAESLPPVLQRLVRKNPVTGEKNYYIGSHVRSIENWSDEEARTLLDDLTARATRPEDICRHRWQVGDLLIWDNRCILHRGKPYDADRYRRRMHQTRVAGAGPTLEE</sequence>
<organism evidence="7">
    <name type="scientific">hydrothermal vent metagenome</name>
    <dbReference type="NCBI Taxonomy" id="652676"/>
    <lineage>
        <taxon>unclassified sequences</taxon>
        <taxon>metagenomes</taxon>
        <taxon>ecological metagenomes</taxon>
    </lineage>
</organism>
<dbReference type="GO" id="GO:0000908">
    <property type="term" value="F:taurine dioxygenase activity"/>
    <property type="evidence" value="ECO:0007669"/>
    <property type="project" value="UniProtKB-EC"/>
</dbReference>
<name>A0A160TTT3_9ZZZZ</name>
<evidence type="ECO:0000256" key="2">
    <source>
        <dbReference type="ARBA" id="ARBA00022723"/>
    </source>
</evidence>
<dbReference type="GO" id="GO:0046872">
    <property type="term" value="F:metal ion binding"/>
    <property type="evidence" value="ECO:0007669"/>
    <property type="project" value="UniProtKB-KW"/>
</dbReference>
<reference evidence="7" key="1">
    <citation type="submission" date="2015-10" db="EMBL/GenBank/DDBJ databases">
        <authorList>
            <person name="Gilbert D.G."/>
        </authorList>
    </citation>
    <scope>NUCLEOTIDE SEQUENCE</scope>
</reference>
<dbReference type="PANTHER" id="PTHR43779">
    <property type="entry name" value="DIOXYGENASE RV0097-RELATED"/>
    <property type="match status" value="1"/>
</dbReference>
<dbReference type="EMBL" id="CZRL01000095">
    <property type="protein sequence ID" value="CUS53228.1"/>
    <property type="molecule type" value="Genomic_DNA"/>
</dbReference>
<dbReference type="AlphaFoldDB" id="A0A160TTT3"/>
<proteinExistence type="inferred from homology"/>
<accession>A0A160TTT3</accession>
<feature type="domain" description="TauD/TfdA-like" evidence="6">
    <location>
        <begin position="5"/>
        <end position="275"/>
    </location>
</feature>
<keyword evidence="2" id="KW-0479">Metal-binding</keyword>
<comment type="similarity">
    <text evidence="1">Belongs to the TfdA dioxygenase family.</text>
</comment>
<evidence type="ECO:0000313" key="7">
    <source>
        <dbReference type="EMBL" id="CUS53228.1"/>
    </source>
</evidence>
<evidence type="ECO:0000256" key="4">
    <source>
        <dbReference type="ARBA" id="ARBA00023002"/>
    </source>
</evidence>
<dbReference type="EC" id="1.14.11.17" evidence="7"/>
<dbReference type="PANTHER" id="PTHR43779:SF3">
    <property type="entry name" value="(3R)-3-[(CARBOXYMETHYL)AMINO]FATTY ACID OXYGENASE_DECARBOXYLASE"/>
    <property type="match status" value="1"/>
</dbReference>
<evidence type="ECO:0000256" key="1">
    <source>
        <dbReference type="ARBA" id="ARBA00005896"/>
    </source>
</evidence>
<evidence type="ECO:0000259" key="6">
    <source>
        <dbReference type="Pfam" id="PF02668"/>
    </source>
</evidence>
<gene>
    <name evidence="7" type="ORF">MGWOODY_XGa1713</name>
</gene>